<evidence type="ECO:0000256" key="3">
    <source>
        <dbReference type="ARBA" id="ARBA00022475"/>
    </source>
</evidence>
<feature type="transmembrane region" description="Helical" evidence="7">
    <location>
        <begin position="183"/>
        <end position="208"/>
    </location>
</feature>
<feature type="transmembrane region" description="Helical" evidence="7">
    <location>
        <begin position="75"/>
        <end position="96"/>
    </location>
</feature>
<dbReference type="GO" id="GO:0055085">
    <property type="term" value="P:transmembrane transport"/>
    <property type="evidence" value="ECO:0007669"/>
    <property type="project" value="InterPro"/>
</dbReference>
<evidence type="ECO:0000256" key="1">
    <source>
        <dbReference type="ARBA" id="ARBA00004651"/>
    </source>
</evidence>
<dbReference type="Proteomes" id="UP000254807">
    <property type="component" value="Unassembled WGS sequence"/>
</dbReference>
<accession>A0A376H1X3</accession>
<evidence type="ECO:0000313" key="9">
    <source>
        <dbReference type="Proteomes" id="UP000254807"/>
    </source>
</evidence>
<dbReference type="GO" id="GO:0005886">
    <property type="term" value="C:plasma membrane"/>
    <property type="evidence" value="ECO:0007669"/>
    <property type="project" value="UniProtKB-SubCell"/>
</dbReference>
<keyword evidence="6 7" id="KW-0472">Membrane</keyword>
<sequence length="277" mass="31273">MDKTKKNFRINNLILCILGFIWLFPFTFVLVNSVKSGAEYNQGNFWDLPTGIAIQQSIDFISERVSLMNGFLNSLLYGVLSAAIAILLAALAAYAITKLKIKGRFFWFMLIYSGTIFPFQMYLVPVYKMYTQFNLYDTQIGMILFYSAISIPFCIFVLRNFFDGLGNEQMEAARIDGASDFHVFYNIYLPMAKAPISALFLFQFSFVWNDLLFGFTFSKSGNIRPIMTVLSQLNGPNGATTNAPAVLLACAIASIPTIFLYIVLNKNFEKGLVMTEK</sequence>
<feature type="transmembrane region" description="Helical" evidence="7">
    <location>
        <begin position="143"/>
        <end position="162"/>
    </location>
</feature>
<comment type="similarity">
    <text evidence="7">Belongs to the binding-protein-dependent transport system permease family.</text>
</comment>
<feature type="transmembrane region" description="Helical" evidence="7">
    <location>
        <begin position="105"/>
        <end position="123"/>
    </location>
</feature>
<evidence type="ECO:0000256" key="5">
    <source>
        <dbReference type="ARBA" id="ARBA00022989"/>
    </source>
</evidence>
<dbReference type="SUPFAM" id="SSF161098">
    <property type="entry name" value="MetI-like"/>
    <property type="match status" value="1"/>
</dbReference>
<evidence type="ECO:0000256" key="2">
    <source>
        <dbReference type="ARBA" id="ARBA00022448"/>
    </source>
</evidence>
<comment type="subcellular location">
    <subcellularLocation>
        <location evidence="1 7">Cell membrane</location>
        <topology evidence="1 7">Multi-pass membrane protein</topology>
    </subcellularLocation>
</comment>
<dbReference type="PROSITE" id="PS50928">
    <property type="entry name" value="ABC_TM1"/>
    <property type="match status" value="1"/>
</dbReference>
<keyword evidence="2 7" id="KW-0813">Transport</keyword>
<proteinExistence type="inferred from homology"/>
<reference evidence="8 9" key="1">
    <citation type="submission" date="2018-06" db="EMBL/GenBank/DDBJ databases">
        <authorList>
            <consortium name="Pathogen Informatics"/>
            <person name="Doyle S."/>
        </authorList>
    </citation>
    <scope>NUCLEOTIDE SEQUENCE [LARGE SCALE GENOMIC DNA]</scope>
    <source>
        <strain evidence="8 9">NCTC12360</strain>
    </source>
</reference>
<dbReference type="OrthoDB" id="187395at2"/>
<dbReference type="Gene3D" id="1.10.3720.10">
    <property type="entry name" value="MetI-like"/>
    <property type="match status" value="1"/>
</dbReference>
<protein>
    <submittedName>
        <fullName evidence="8">Inner membrane component transport system</fullName>
    </submittedName>
</protein>
<gene>
    <name evidence="8" type="primary">ycjP_11</name>
    <name evidence="8" type="ORF">NCTC12360_03324</name>
</gene>
<evidence type="ECO:0000256" key="6">
    <source>
        <dbReference type="ARBA" id="ARBA00023136"/>
    </source>
</evidence>
<keyword evidence="3" id="KW-1003">Cell membrane</keyword>
<dbReference type="AlphaFoldDB" id="A0A376H1X3"/>
<dbReference type="EMBL" id="UFYW01000001">
    <property type="protein sequence ID" value="STD84777.1"/>
    <property type="molecule type" value="Genomic_DNA"/>
</dbReference>
<dbReference type="PANTHER" id="PTHR43744">
    <property type="entry name" value="ABC TRANSPORTER PERMEASE PROTEIN MG189-RELATED-RELATED"/>
    <property type="match status" value="1"/>
</dbReference>
<evidence type="ECO:0000256" key="7">
    <source>
        <dbReference type="RuleBase" id="RU363032"/>
    </source>
</evidence>
<evidence type="ECO:0000256" key="4">
    <source>
        <dbReference type="ARBA" id="ARBA00022692"/>
    </source>
</evidence>
<organism evidence="8 9">
    <name type="scientific">Enterococcus gallinarum</name>
    <dbReference type="NCBI Taxonomy" id="1353"/>
    <lineage>
        <taxon>Bacteria</taxon>
        <taxon>Bacillati</taxon>
        <taxon>Bacillota</taxon>
        <taxon>Bacilli</taxon>
        <taxon>Lactobacillales</taxon>
        <taxon>Enterococcaceae</taxon>
        <taxon>Enterococcus</taxon>
    </lineage>
</organism>
<dbReference type="RefSeq" id="WP_060813821.1">
    <property type="nucleotide sequence ID" value="NZ_JAJGOJ010000001.1"/>
</dbReference>
<dbReference type="Pfam" id="PF00528">
    <property type="entry name" value="BPD_transp_1"/>
    <property type="match status" value="1"/>
</dbReference>
<keyword evidence="9" id="KW-1185">Reference proteome</keyword>
<dbReference type="InterPro" id="IPR000515">
    <property type="entry name" value="MetI-like"/>
</dbReference>
<dbReference type="InterPro" id="IPR035906">
    <property type="entry name" value="MetI-like_sf"/>
</dbReference>
<dbReference type="PANTHER" id="PTHR43744:SF12">
    <property type="entry name" value="ABC TRANSPORTER PERMEASE PROTEIN MG189-RELATED"/>
    <property type="match status" value="1"/>
</dbReference>
<feature type="transmembrane region" description="Helical" evidence="7">
    <location>
        <begin position="12"/>
        <end position="31"/>
    </location>
</feature>
<dbReference type="CDD" id="cd06261">
    <property type="entry name" value="TM_PBP2"/>
    <property type="match status" value="1"/>
</dbReference>
<evidence type="ECO:0000313" key="8">
    <source>
        <dbReference type="EMBL" id="STD84777.1"/>
    </source>
</evidence>
<name>A0A376H1X3_ENTGA</name>
<keyword evidence="5 7" id="KW-1133">Transmembrane helix</keyword>
<feature type="transmembrane region" description="Helical" evidence="7">
    <location>
        <begin position="243"/>
        <end position="264"/>
    </location>
</feature>
<keyword evidence="4 7" id="KW-0812">Transmembrane</keyword>